<gene>
    <name evidence="2" type="ORF">FHU40_002046</name>
</gene>
<comment type="caution">
    <text evidence="2">The sequence shown here is derived from an EMBL/GenBank/DDBJ whole genome shotgun (WGS) entry which is preliminary data.</text>
</comment>
<keyword evidence="1" id="KW-0732">Signal</keyword>
<dbReference type="RefSeq" id="WP_183592055.1">
    <property type="nucleotide sequence ID" value="NZ_JACHWR010000001.1"/>
</dbReference>
<dbReference type="AlphaFoldDB" id="A0A7W4Z239"/>
<evidence type="ECO:0000256" key="1">
    <source>
        <dbReference type="SAM" id="SignalP"/>
    </source>
</evidence>
<accession>A0A7W4Z239</accession>
<keyword evidence="3" id="KW-1185">Reference proteome</keyword>
<feature type="chain" id="PRO_5039305737" description="Ig-like domain repeat protein" evidence="1">
    <location>
        <begin position="23"/>
        <end position="146"/>
    </location>
</feature>
<proteinExistence type="predicted"/>
<evidence type="ECO:0008006" key="4">
    <source>
        <dbReference type="Google" id="ProtNLM"/>
    </source>
</evidence>
<dbReference type="Proteomes" id="UP000589626">
    <property type="component" value="Unassembled WGS sequence"/>
</dbReference>
<name>A0A7W4Z239_9ACTN</name>
<organism evidence="2 3">
    <name type="scientific">Nocardioides soli</name>
    <dbReference type="NCBI Taxonomy" id="1036020"/>
    <lineage>
        <taxon>Bacteria</taxon>
        <taxon>Bacillati</taxon>
        <taxon>Actinomycetota</taxon>
        <taxon>Actinomycetes</taxon>
        <taxon>Propionibacteriales</taxon>
        <taxon>Nocardioidaceae</taxon>
        <taxon>Nocardioides</taxon>
    </lineage>
</organism>
<feature type="signal peptide" evidence="1">
    <location>
        <begin position="1"/>
        <end position="22"/>
    </location>
</feature>
<sequence length="146" mass="15406">MKKYLSGLVAALMLSAGLVALAGPVAQAAPARACGEQYQPACVPTKPQAPKSVVVEPGAKPQVKITIGTNGNVKPTGKVVVKLADKKLPKKLQGKNVSFQVKKGKVVVKLPKLKPGKYKFKYDFVPKAGTAFKASKGKITVVVKKR</sequence>
<dbReference type="EMBL" id="JACHWR010000001">
    <property type="protein sequence ID" value="MBB3042245.1"/>
    <property type="molecule type" value="Genomic_DNA"/>
</dbReference>
<evidence type="ECO:0000313" key="3">
    <source>
        <dbReference type="Proteomes" id="UP000589626"/>
    </source>
</evidence>
<protein>
    <recommendedName>
        <fullName evidence="4">Ig-like domain repeat protein</fullName>
    </recommendedName>
</protein>
<evidence type="ECO:0000313" key="2">
    <source>
        <dbReference type="EMBL" id="MBB3042245.1"/>
    </source>
</evidence>
<reference evidence="2 3" key="1">
    <citation type="submission" date="2020-08" db="EMBL/GenBank/DDBJ databases">
        <title>Sequencing the genomes of 1000 actinobacteria strains.</title>
        <authorList>
            <person name="Klenk H.-P."/>
        </authorList>
    </citation>
    <scope>NUCLEOTIDE SEQUENCE [LARGE SCALE GENOMIC DNA]</scope>
    <source>
        <strain evidence="2 3">DSM 105498</strain>
    </source>
</reference>